<organism evidence="6 7">
    <name type="scientific">Cucumis sativus</name>
    <name type="common">Cucumber</name>
    <dbReference type="NCBI Taxonomy" id="3659"/>
    <lineage>
        <taxon>Eukaryota</taxon>
        <taxon>Viridiplantae</taxon>
        <taxon>Streptophyta</taxon>
        <taxon>Embryophyta</taxon>
        <taxon>Tracheophyta</taxon>
        <taxon>Spermatophyta</taxon>
        <taxon>Magnoliopsida</taxon>
        <taxon>eudicotyledons</taxon>
        <taxon>Gunneridae</taxon>
        <taxon>Pentapetalae</taxon>
        <taxon>rosids</taxon>
        <taxon>fabids</taxon>
        <taxon>Cucurbitales</taxon>
        <taxon>Cucurbitaceae</taxon>
        <taxon>Benincaseae</taxon>
        <taxon>Cucumis</taxon>
    </lineage>
</organism>
<evidence type="ECO:0000256" key="3">
    <source>
        <dbReference type="PROSITE-ProRule" id="PRU00259"/>
    </source>
</evidence>
<feature type="repeat" description="ARM" evidence="3">
    <location>
        <begin position="76"/>
        <end position="118"/>
    </location>
</feature>
<dbReference type="Proteomes" id="UP000029981">
    <property type="component" value="Chromosome 6"/>
</dbReference>
<dbReference type="OMA" id="KECKKHS"/>
<dbReference type="eggNOG" id="KOG0167">
    <property type="taxonomic scope" value="Eukaryota"/>
</dbReference>
<dbReference type="PROSITE" id="PS50176">
    <property type="entry name" value="ARM_REPEAT"/>
    <property type="match status" value="3"/>
</dbReference>
<dbReference type="EMBL" id="CM002927">
    <property type="protein sequence ID" value="KGN46616.1"/>
    <property type="molecule type" value="Genomic_DNA"/>
</dbReference>
<feature type="region of interest" description="Disordered" evidence="4">
    <location>
        <begin position="1"/>
        <end position="20"/>
    </location>
</feature>
<dbReference type="OrthoDB" id="7537227at2759"/>
<dbReference type="PANTHER" id="PTHR23315">
    <property type="entry name" value="U BOX DOMAIN-CONTAINING"/>
    <property type="match status" value="1"/>
</dbReference>
<evidence type="ECO:0000313" key="6">
    <source>
        <dbReference type="EMBL" id="KGN46616.1"/>
    </source>
</evidence>
<protein>
    <recommendedName>
        <fullName evidence="5">U-box domain-containing protein</fullName>
    </recommendedName>
</protein>
<name>A0A0A0KFU6_CUCSA</name>
<dbReference type="InterPro" id="IPR058678">
    <property type="entry name" value="ARM_PUB"/>
</dbReference>
<dbReference type="InterPro" id="IPR000225">
    <property type="entry name" value="Armadillo"/>
</dbReference>
<dbReference type="Gene3D" id="1.25.10.10">
    <property type="entry name" value="Leucine-rich Repeat Variant"/>
    <property type="match status" value="2"/>
</dbReference>
<keyword evidence="2" id="KW-0833">Ubl conjugation pathway</keyword>
<evidence type="ECO:0000256" key="1">
    <source>
        <dbReference type="ARBA" id="ARBA00022737"/>
    </source>
</evidence>
<dbReference type="KEGG" id="csv:101218296"/>
<reference evidence="6 7" key="3">
    <citation type="journal article" date="2010" name="BMC Genomics">
        <title>Transcriptome sequencing and comparative analysis of cucumber flowers with different sex types.</title>
        <authorList>
            <person name="Guo S."/>
            <person name="Zheng Y."/>
            <person name="Joung J.G."/>
            <person name="Liu S."/>
            <person name="Zhang Z."/>
            <person name="Crasta O.R."/>
            <person name="Sobral B.W."/>
            <person name="Xu Y."/>
            <person name="Huang S."/>
            <person name="Fei Z."/>
        </authorList>
    </citation>
    <scope>NUCLEOTIDE SEQUENCE [LARGE SCALE GENOMIC DNA]</scope>
    <source>
        <strain evidence="7">cv. 9930</strain>
    </source>
</reference>
<reference evidence="6 7" key="2">
    <citation type="journal article" date="2009" name="PLoS ONE">
        <title>An integrated genetic and cytogenetic map of the cucumber genome.</title>
        <authorList>
            <person name="Ren Y."/>
            <person name="Zhang Z."/>
            <person name="Liu J."/>
            <person name="Staub J.E."/>
            <person name="Han Y."/>
            <person name="Cheng Z."/>
            <person name="Li X."/>
            <person name="Lu J."/>
            <person name="Miao H."/>
            <person name="Kang H."/>
            <person name="Xie B."/>
            <person name="Gu X."/>
            <person name="Wang X."/>
            <person name="Du Y."/>
            <person name="Jin W."/>
            <person name="Huang S."/>
        </authorList>
    </citation>
    <scope>NUCLEOTIDE SEQUENCE [LARGE SCALE GENOMIC DNA]</scope>
    <source>
        <strain evidence="7">cv. 9930</strain>
    </source>
</reference>
<dbReference type="Gramene" id="KGN46616">
    <property type="protein sequence ID" value="KGN46616"/>
    <property type="gene ID" value="Csa_6G113530"/>
</dbReference>
<dbReference type="Pfam" id="PF25598">
    <property type="entry name" value="ARM_PUB"/>
    <property type="match status" value="1"/>
</dbReference>
<feature type="domain" description="U-box" evidence="5">
    <location>
        <begin position="187"/>
        <end position="323"/>
    </location>
</feature>
<sequence length="366" mass="40052">MKQEEREEKEVEDEIVFDTSDSQISNSNHRKQFLIFQLSQRLIHGDLHSRIEAAKDLRNLARKSSPKSRSNLGASSLIQPLVCMLLSPNLDAREASLLALLNLASRNERNKIKIVAAGAIPPLLELLKLQNLSLRELATAAILTLSAATSNKPVILSAGATSLLVQILISGSVQAKVDAVTALYYLSACTESESSSMMLDPGAVAPLIDLLKECKKHSKFAEKTTSLLQIISNSEEGRTAISNSDGGILTLVQTIEDGSLVSTEHAVGVLLSMCQTCRETYREPILKEGAIPGLLRLTVEGTTEAQERARRLLDLLRDSPQEKRMSSADLERIVYKIAAEVDGIDQAAETAKRLMQEMVQRRLNTV</sequence>
<feature type="repeat" description="ARM" evidence="3">
    <location>
        <begin position="202"/>
        <end position="246"/>
    </location>
</feature>
<dbReference type="AlphaFoldDB" id="A0A0A0KFU6"/>
<accession>A0A0A0KFU6</accession>
<reference evidence="6 7" key="1">
    <citation type="journal article" date="2009" name="Nat. Genet.">
        <title>The genome of the cucumber, Cucumis sativus L.</title>
        <authorList>
            <person name="Huang S."/>
            <person name="Li R."/>
            <person name="Zhang Z."/>
            <person name="Li L."/>
            <person name="Gu X."/>
            <person name="Fan W."/>
            <person name="Lucas W.J."/>
            <person name="Wang X."/>
            <person name="Xie B."/>
            <person name="Ni P."/>
            <person name="Ren Y."/>
            <person name="Zhu H."/>
            <person name="Li J."/>
            <person name="Lin K."/>
            <person name="Jin W."/>
            <person name="Fei Z."/>
            <person name="Li G."/>
            <person name="Staub J."/>
            <person name="Kilian A."/>
            <person name="van der Vossen E.A."/>
            <person name="Wu Y."/>
            <person name="Guo J."/>
            <person name="He J."/>
            <person name="Jia Z."/>
            <person name="Ren Y."/>
            <person name="Tian G."/>
            <person name="Lu Y."/>
            <person name="Ruan J."/>
            <person name="Qian W."/>
            <person name="Wang M."/>
            <person name="Huang Q."/>
            <person name="Li B."/>
            <person name="Xuan Z."/>
            <person name="Cao J."/>
            <person name="Asan"/>
            <person name="Wu Z."/>
            <person name="Zhang J."/>
            <person name="Cai Q."/>
            <person name="Bai Y."/>
            <person name="Zhao B."/>
            <person name="Han Y."/>
            <person name="Li Y."/>
            <person name="Li X."/>
            <person name="Wang S."/>
            <person name="Shi Q."/>
            <person name="Liu S."/>
            <person name="Cho W.K."/>
            <person name="Kim J.Y."/>
            <person name="Xu Y."/>
            <person name="Heller-Uszynska K."/>
            <person name="Miao H."/>
            <person name="Cheng Z."/>
            <person name="Zhang S."/>
            <person name="Wu J."/>
            <person name="Yang Y."/>
            <person name="Kang H."/>
            <person name="Li M."/>
            <person name="Liang H."/>
            <person name="Ren X."/>
            <person name="Shi Z."/>
            <person name="Wen M."/>
            <person name="Jian M."/>
            <person name="Yang H."/>
            <person name="Zhang G."/>
            <person name="Yang Z."/>
            <person name="Chen R."/>
            <person name="Liu S."/>
            <person name="Li J."/>
            <person name="Ma L."/>
            <person name="Liu H."/>
            <person name="Zhou Y."/>
            <person name="Zhao J."/>
            <person name="Fang X."/>
            <person name="Li G."/>
            <person name="Fang L."/>
            <person name="Li Y."/>
            <person name="Liu D."/>
            <person name="Zheng H."/>
            <person name="Zhang Y."/>
            <person name="Qin N."/>
            <person name="Li Z."/>
            <person name="Yang G."/>
            <person name="Yang S."/>
            <person name="Bolund L."/>
            <person name="Kristiansen K."/>
            <person name="Zheng H."/>
            <person name="Li S."/>
            <person name="Zhang X."/>
            <person name="Yang H."/>
            <person name="Wang J."/>
            <person name="Sun R."/>
            <person name="Zhang B."/>
            <person name="Jiang S."/>
            <person name="Wang J."/>
            <person name="Du Y."/>
            <person name="Li S."/>
        </authorList>
    </citation>
    <scope>NUCLEOTIDE SEQUENCE [LARGE SCALE GENOMIC DNA]</scope>
    <source>
        <strain evidence="7">cv. 9930</strain>
    </source>
</reference>
<dbReference type="Pfam" id="PF00514">
    <property type="entry name" value="Arm"/>
    <property type="match status" value="1"/>
</dbReference>
<dbReference type="InterPro" id="IPR011989">
    <property type="entry name" value="ARM-like"/>
</dbReference>
<dbReference type="PANTHER" id="PTHR23315:SF256">
    <property type="entry name" value="ARM REPEAT SUPERFAMILY PROTEIN"/>
    <property type="match status" value="1"/>
</dbReference>
<keyword evidence="1" id="KW-0677">Repeat</keyword>
<evidence type="ECO:0000256" key="2">
    <source>
        <dbReference type="ARBA" id="ARBA00022786"/>
    </source>
</evidence>
<reference evidence="6 7" key="4">
    <citation type="journal article" date="2011" name="BMC Genomics">
        <title>RNA-Seq improves annotation of protein-coding genes in the cucumber genome.</title>
        <authorList>
            <person name="Li Z."/>
            <person name="Zhang Z."/>
            <person name="Yan P."/>
            <person name="Huang S."/>
            <person name="Fei Z."/>
            <person name="Lin K."/>
        </authorList>
    </citation>
    <scope>NUCLEOTIDE SEQUENCE [LARGE SCALE GENOMIC DNA]</scope>
    <source>
        <strain evidence="7">cv. 9930</strain>
    </source>
</reference>
<evidence type="ECO:0000313" key="7">
    <source>
        <dbReference type="Proteomes" id="UP000029981"/>
    </source>
</evidence>
<evidence type="ECO:0000259" key="5">
    <source>
        <dbReference type="Pfam" id="PF25598"/>
    </source>
</evidence>
<evidence type="ECO:0000256" key="4">
    <source>
        <dbReference type="SAM" id="MobiDB-lite"/>
    </source>
</evidence>
<gene>
    <name evidence="6" type="ORF">Csa_6G113530</name>
</gene>
<dbReference type="GO" id="GO:0005737">
    <property type="term" value="C:cytoplasm"/>
    <property type="evidence" value="ECO:0000318"/>
    <property type="project" value="GO_Central"/>
</dbReference>
<dbReference type="InterPro" id="IPR016024">
    <property type="entry name" value="ARM-type_fold"/>
</dbReference>
<keyword evidence="7" id="KW-1185">Reference proteome</keyword>
<dbReference type="SMART" id="SM00185">
    <property type="entry name" value="ARM"/>
    <property type="match status" value="5"/>
</dbReference>
<proteinExistence type="predicted"/>
<dbReference type="GO" id="GO:0005634">
    <property type="term" value="C:nucleus"/>
    <property type="evidence" value="ECO:0000318"/>
    <property type="project" value="GO_Central"/>
</dbReference>
<feature type="repeat" description="ARM" evidence="3">
    <location>
        <begin position="118"/>
        <end position="160"/>
    </location>
</feature>
<dbReference type="SUPFAM" id="SSF48371">
    <property type="entry name" value="ARM repeat"/>
    <property type="match status" value="1"/>
</dbReference>